<evidence type="ECO:0000313" key="3">
    <source>
        <dbReference type="Proteomes" id="UP000190037"/>
    </source>
</evidence>
<dbReference type="AlphaFoldDB" id="A0A1T3NWS6"/>
<dbReference type="RefSeq" id="WP_078975598.1">
    <property type="nucleotide sequence ID" value="NZ_MWQN01000001.1"/>
</dbReference>
<reference evidence="2 3" key="1">
    <citation type="submission" date="2017-03" db="EMBL/GenBank/DDBJ databases">
        <title>Draft genome sequence of Streptomyces scabrisporus NF3, endophyte isolated from Amphipterygium adstringens.</title>
        <authorList>
            <person name="Vazquez M."/>
            <person name="Ceapa C.D."/>
            <person name="Rodriguez Luna D."/>
            <person name="Sanchez Esquivel S."/>
        </authorList>
    </citation>
    <scope>NUCLEOTIDE SEQUENCE [LARGE SCALE GENOMIC DNA]</scope>
    <source>
        <strain evidence="2 3">NF3</strain>
    </source>
</reference>
<keyword evidence="1" id="KW-0812">Transmembrane</keyword>
<evidence type="ECO:0000256" key="1">
    <source>
        <dbReference type="SAM" id="Phobius"/>
    </source>
</evidence>
<feature type="transmembrane region" description="Helical" evidence="1">
    <location>
        <begin position="30"/>
        <end position="52"/>
    </location>
</feature>
<accession>A0A1T3NWS6</accession>
<protein>
    <submittedName>
        <fullName evidence="2">Uncharacterized protein</fullName>
    </submittedName>
</protein>
<keyword evidence="1" id="KW-1133">Transmembrane helix</keyword>
<keyword evidence="3" id="KW-1185">Reference proteome</keyword>
<evidence type="ECO:0000313" key="2">
    <source>
        <dbReference type="EMBL" id="OPC81296.1"/>
    </source>
</evidence>
<dbReference type="EMBL" id="MWQN01000001">
    <property type="protein sequence ID" value="OPC81296.1"/>
    <property type="molecule type" value="Genomic_DNA"/>
</dbReference>
<feature type="transmembrane region" description="Helical" evidence="1">
    <location>
        <begin position="84"/>
        <end position="105"/>
    </location>
</feature>
<name>A0A1T3NWS6_9ACTN</name>
<dbReference type="OrthoDB" id="9916004at2"/>
<gene>
    <name evidence="2" type="ORF">B4N89_10355</name>
</gene>
<sequence length="111" mass="11410">MSTPFRFSAPGTHRPRQVLRWAMAGRSIPALTSFVGGVLLLPVLVAGLAYAFGSDAASALMHTLTPDTGVGGGPDLGGSWSAPIAGAALLGVGALLVLFGTGRLVRRRRDR</sequence>
<proteinExistence type="predicted"/>
<dbReference type="Proteomes" id="UP000190037">
    <property type="component" value="Unassembled WGS sequence"/>
</dbReference>
<organism evidence="2 3">
    <name type="scientific">Embleya scabrispora</name>
    <dbReference type="NCBI Taxonomy" id="159449"/>
    <lineage>
        <taxon>Bacteria</taxon>
        <taxon>Bacillati</taxon>
        <taxon>Actinomycetota</taxon>
        <taxon>Actinomycetes</taxon>
        <taxon>Kitasatosporales</taxon>
        <taxon>Streptomycetaceae</taxon>
        <taxon>Embleya</taxon>
    </lineage>
</organism>
<comment type="caution">
    <text evidence="2">The sequence shown here is derived from an EMBL/GenBank/DDBJ whole genome shotgun (WGS) entry which is preliminary data.</text>
</comment>
<keyword evidence="1" id="KW-0472">Membrane</keyword>